<proteinExistence type="predicted"/>
<dbReference type="AlphaFoldDB" id="A0A940P6T4"/>
<dbReference type="InterPro" id="IPR025996">
    <property type="entry name" value="MT1864/Rv1816-like_C"/>
</dbReference>
<dbReference type="EMBL" id="JAEEGA010000004">
    <property type="protein sequence ID" value="MBP1040801.1"/>
    <property type="molecule type" value="Genomic_DNA"/>
</dbReference>
<organism evidence="4 5">
    <name type="scientific">Vagococcus allomyrinae</name>
    <dbReference type="NCBI Taxonomy" id="2794353"/>
    <lineage>
        <taxon>Bacteria</taxon>
        <taxon>Bacillati</taxon>
        <taxon>Bacillota</taxon>
        <taxon>Bacilli</taxon>
        <taxon>Lactobacillales</taxon>
        <taxon>Enterococcaceae</taxon>
        <taxon>Vagococcus</taxon>
    </lineage>
</organism>
<dbReference type="RefSeq" id="WP_209526217.1">
    <property type="nucleotide sequence ID" value="NZ_JAEEGA010000004.1"/>
</dbReference>
<sequence length="137" mass="15168">MFIAGLTGLKATIVEAAVGLSGEDALRSMGIAYLNFAKNNKGLYEATQLVRQWQSSASDKLSKEILSIFEKVLKYYQLSDTETVHTMRLLRSMMHGFALLEFNQGFGQPVDIEESFLTSLDIIIAGIKATYPNSIKP</sequence>
<evidence type="ECO:0000313" key="4">
    <source>
        <dbReference type="EMBL" id="MBP1040801.1"/>
    </source>
</evidence>
<evidence type="ECO:0000259" key="3">
    <source>
        <dbReference type="Pfam" id="PF13305"/>
    </source>
</evidence>
<keyword evidence="2" id="KW-0804">Transcription</keyword>
<dbReference type="Proteomes" id="UP000674938">
    <property type="component" value="Unassembled WGS sequence"/>
</dbReference>
<dbReference type="InterPro" id="IPR036271">
    <property type="entry name" value="Tet_transcr_reg_TetR-rel_C_sf"/>
</dbReference>
<comment type="caution">
    <text evidence="4">The sequence shown here is derived from an EMBL/GenBank/DDBJ whole genome shotgun (WGS) entry which is preliminary data.</text>
</comment>
<evidence type="ECO:0000256" key="2">
    <source>
        <dbReference type="ARBA" id="ARBA00023163"/>
    </source>
</evidence>
<dbReference type="Pfam" id="PF13305">
    <property type="entry name" value="TetR_C_33"/>
    <property type="match status" value="1"/>
</dbReference>
<dbReference type="SUPFAM" id="SSF48498">
    <property type="entry name" value="Tetracyclin repressor-like, C-terminal domain"/>
    <property type="match status" value="1"/>
</dbReference>
<accession>A0A940P6T4</accession>
<evidence type="ECO:0000256" key="1">
    <source>
        <dbReference type="ARBA" id="ARBA00023015"/>
    </source>
</evidence>
<keyword evidence="1" id="KW-0805">Transcription regulation</keyword>
<name>A0A940P6T4_9ENTE</name>
<feature type="domain" description="HTH-type transcriptional regulator MT1864/Rv1816-like C-terminal" evidence="3">
    <location>
        <begin position="26"/>
        <end position="120"/>
    </location>
</feature>
<gene>
    <name evidence="4" type="ORF">I6N95_07275</name>
</gene>
<evidence type="ECO:0000313" key="5">
    <source>
        <dbReference type="Proteomes" id="UP000674938"/>
    </source>
</evidence>
<keyword evidence="5" id="KW-1185">Reference proteome</keyword>
<dbReference type="Gene3D" id="1.10.357.10">
    <property type="entry name" value="Tetracycline Repressor, domain 2"/>
    <property type="match status" value="1"/>
</dbReference>
<reference evidence="4" key="1">
    <citation type="submission" date="2020-12" db="EMBL/GenBank/DDBJ databases">
        <title>Vagococcus allomyrinae sp. nov. and Enterococcus lavae sp. nov., isolated from the larvae of Allomyrina dichotoma.</title>
        <authorList>
            <person name="Lee S.D."/>
        </authorList>
    </citation>
    <scope>NUCLEOTIDE SEQUENCE</scope>
    <source>
        <strain evidence="4">BWB3-3</strain>
    </source>
</reference>
<protein>
    <submittedName>
        <fullName evidence="4">WHG domain-containing protein</fullName>
    </submittedName>
</protein>